<dbReference type="Proteomes" id="UP000279236">
    <property type="component" value="Unassembled WGS sequence"/>
</dbReference>
<dbReference type="GeneID" id="39589588"/>
<evidence type="ECO:0000256" key="2">
    <source>
        <dbReference type="SAM" id="Phobius"/>
    </source>
</evidence>
<proteinExistence type="predicted"/>
<keyword evidence="2" id="KW-0472">Membrane</keyword>
<feature type="region of interest" description="Disordered" evidence="1">
    <location>
        <begin position="1"/>
        <end position="26"/>
    </location>
</feature>
<evidence type="ECO:0000313" key="3">
    <source>
        <dbReference type="EMBL" id="RSH86773.1"/>
    </source>
</evidence>
<gene>
    <name evidence="3" type="ORF">EHS24_005045</name>
</gene>
<sequence>MGRSASPTPALTTTTTTTTTTTECSRTPTATPDLGLCLLLLVAGGLIALGMRLVLPSLVKLRDTVYWVCVQWSGCNPFWDHGEVERHQAYRVAAQDQLRDPVVHYSTVETRTRIVPGPRRRHTALL</sequence>
<protein>
    <submittedName>
        <fullName evidence="3">Uncharacterized protein</fullName>
    </submittedName>
</protein>
<comment type="caution">
    <text evidence="3">The sequence shown here is derived from an EMBL/GenBank/DDBJ whole genome shotgun (WGS) entry which is preliminary data.</text>
</comment>
<dbReference type="AlphaFoldDB" id="A0A427Y6Q0"/>
<evidence type="ECO:0000256" key="1">
    <source>
        <dbReference type="SAM" id="MobiDB-lite"/>
    </source>
</evidence>
<keyword evidence="4" id="KW-1185">Reference proteome</keyword>
<name>A0A427Y6Q0_9TREE</name>
<organism evidence="3 4">
    <name type="scientific">Apiotrichum porosum</name>
    <dbReference type="NCBI Taxonomy" id="105984"/>
    <lineage>
        <taxon>Eukaryota</taxon>
        <taxon>Fungi</taxon>
        <taxon>Dikarya</taxon>
        <taxon>Basidiomycota</taxon>
        <taxon>Agaricomycotina</taxon>
        <taxon>Tremellomycetes</taxon>
        <taxon>Trichosporonales</taxon>
        <taxon>Trichosporonaceae</taxon>
        <taxon>Apiotrichum</taxon>
    </lineage>
</organism>
<feature type="transmembrane region" description="Helical" evidence="2">
    <location>
        <begin position="33"/>
        <end position="55"/>
    </location>
</feature>
<keyword evidence="2" id="KW-0812">Transmembrane</keyword>
<reference evidence="3 4" key="1">
    <citation type="submission" date="2018-11" db="EMBL/GenBank/DDBJ databases">
        <title>Genome sequence of Apiotrichum porosum DSM 27194.</title>
        <authorList>
            <person name="Aliyu H."/>
            <person name="Gorte O."/>
            <person name="Ochsenreither K."/>
        </authorList>
    </citation>
    <scope>NUCLEOTIDE SEQUENCE [LARGE SCALE GENOMIC DNA]</scope>
    <source>
        <strain evidence="3 4">DSM 27194</strain>
    </source>
</reference>
<accession>A0A427Y6Q0</accession>
<keyword evidence="2" id="KW-1133">Transmembrane helix</keyword>
<evidence type="ECO:0000313" key="4">
    <source>
        <dbReference type="Proteomes" id="UP000279236"/>
    </source>
</evidence>
<dbReference type="RefSeq" id="XP_028479558.1">
    <property type="nucleotide sequence ID" value="XM_028620586.1"/>
</dbReference>
<dbReference type="EMBL" id="RSCE01000002">
    <property type="protein sequence ID" value="RSH86773.1"/>
    <property type="molecule type" value="Genomic_DNA"/>
</dbReference>